<dbReference type="InterPro" id="IPR001128">
    <property type="entry name" value="Cyt_P450"/>
</dbReference>
<proteinExistence type="inferred from homology"/>
<evidence type="ECO:0000256" key="3">
    <source>
        <dbReference type="ARBA" id="ARBA00022723"/>
    </source>
</evidence>
<dbReference type="PANTHER" id="PTHR46696:SF6">
    <property type="entry name" value="P450, PUTATIVE (EUROFUNG)-RELATED"/>
    <property type="match status" value="1"/>
</dbReference>
<evidence type="ECO:0000256" key="7">
    <source>
        <dbReference type="RuleBase" id="RU000461"/>
    </source>
</evidence>
<dbReference type="GO" id="GO:0005506">
    <property type="term" value="F:iron ion binding"/>
    <property type="evidence" value="ECO:0007669"/>
    <property type="project" value="InterPro"/>
</dbReference>
<name>A0A813VG77_9BILA</name>
<evidence type="ECO:0000313" key="8">
    <source>
        <dbReference type="EMBL" id="CAF0837999.1"/>
    </source>
</evidence>
<evidence type="ECO:0000256" key="1">
    <source>
        <dbReference type="ARBA" id="ARBA00010617"/>
    </source>
</evidence>
<keyword evidence="9" id="KW-1185">Reference proteome</keyword>
<protein>
    <recommendedName>
        <fullName evidence="10">Cytochrome P450</fullName>
    </recommendedName>
</protein>
<sequence length="432" mass="47958">MDKNQSIVNVDAEKVTTDLANSTISNTANDLKENADVPTFPMPRTLPLRPPPDYARLRKENPISKAKIWDGSVVWLVTRHHDVSKVLTDPHFSKVRTHPGFPETGPGGKAAAHAGKPTFVDMDPPEHTRHRGMVEQDFTKKKAEEMRPKIQQIVDKILDEMLTKAQPVDLLASFALPVPTLVIYHMLGVPYEDHEFLDTCNAIRTNGSATSAESARASKDLMDYLARLVDKKTQNPTNDIISRLAIEQVQTSKLTHDELVAMSFLLLVAGNATTANMIALGTLTLLQHPDQLAELRRDPSLIKNAVEEILRYVTGSQFATRRLALEDVEIGGQIIKKGEGVWALNASANEDEDVFSNATRFDIHRQPNPHLAFGDGIHVCIAQDLARVEIQIAIETLIRRLPNLQLAVPADELQYVTIPKRDFGVAALPVKW</sequence>
<dbReference type="InterPro" id="IPR017972">
    <property type="entry name" value="Cyt_P450_CS"/>
</dbReference>
<comment type="caution">
    <text evidence="8">The sequence shown here is derived from an EMBL/GenBank/DDBJ whole genome shotgun (WGS) entry which is preliminary data.</text>
</comment>
<keyword evidence="5 7" id="KW-0408">Iron</keyword>
<reference evidence="8" key="1">
    <citation type="submission" date="2021-02" db="EMBL/GenBank/DDBJ databases">
        <authorList>
            <person name="Nowell W R."/>
        </authorList>
    </citation>
    <scope>NUCLEOTIDE SEQUENCE</scope>
</reference>
<keyword evidence="4 7" id="KW-0560">Oxidoreductase</keyword>
<dbReference type="Pfam" id="PF00067">
    <property type="entry name" value="p450"/>
    <property type="match status" value="1"/>
</dbReference>
<evidence type="ECO:0008006" key="10">
    <source>
        <dbReference type="Google" id="ProtNLM"/>
    </source>
</evidence>
<evidence type="ECO:0000256" key="4">
    <source>
        <dbReference type="ARBA" id="ARBA00023002"/>
    </source>
</evidence>
<dbReference type="InterPro" id="IPR036396">
    <property type="entry name" value="Cyt_P450_sf"/>
</dbReference>
<dbReference type="PRINTS" id="PR00359">
    <property type="entry name" value="BP450"/>
</dbReference>
<dbReference type="CDD" id="cd11030">
    <property type="entry name" value="CYP105-like"/>
    <property type="match status" value="1"/>
</dbReference>
<evidence type="ECO:0000313" key="9">
    <source>
        <dbReference type="Proteomes" id="UP000663870"/>
    </source>
</evidence>
<dbReference type="GO" id="GO:0016705">
    <property type="term" value="F:oxidoreductase activity, acting on paired donors, with incorporation or reduction of molecular oxygen"/>
    <property type="evidence" value="ECO:0007669"/>
    <property type="project" value="InterPro"/>
</dbReference>
<dbReference type="InterPro" id="IPR002397">
    <property type="entry name" value="Cyt_P450_B"/>
</dbReference>
<dbReference type="Proteomes" id="UP000663870">
    <property type="component" value="Unassembled WGS sequence"/>
</dbReference>
<keyword evidence="3 7" id="KW-0479">Metal-binding</keyword>
<keyword evidence="2 7" id="KW-0349">Heme</keyword>
<dbReference type="Gene3D" id="1.10.630.10">
    <property type="entry name" value="Cytochrome P450"/>
    <property type="match status" value="1"/>
</dbReference>
<organism evidence="8 9">
    <name type="scientific">Rotaria sordida</name>
    <dbReference type="NCBI Taxonomy" id="392033"/>
    <lineage>
        <taxon>Eukaryota</taxon>
        <taxon>Metazoa</taxon>
        <taxon>Spiralia</taxon>
        <taxon>Gnathifera</taxon>
        <taxon>Rotifera</taxon>
        <taxon>Eurotatoria</taxon>
        <taxon>Bdelloidea</taxon>
        <taxon>Philodinida</taxon>
        <taxon>Philodinidae</taxon>
        <taxon>Rotaria</taxon>
    </lineage>
</organism>
<comment type="similarity">
    <text evidence="1 7">Belongs to the cytochrome P450 family.</text>
</comment>
<gene>
    <name evidence="8" type="ORF">JXQ802_LOCUS6032</name>
</gene>
<evidence type="ECO:0000256" key="5">
    <source>
        <dbReference type="ARBA" id="ARBA00023004"/>
    </source>
</evidence>
<evidence type="ECO:0000256" key="6">
    <source>
        <dbReference type="ARBA" id="ARBA00023033"/>
    </source>
</evidence>
<dbReference type="GO" id="GO:0004497">
    <property type="term" value="F:monooxygenase activity"/>
    <property type="evidence" value="ECO:0007669"/>
    <property type="project" value="UniProtKB-KW"/>
</dbReference>
<dbReference type="PROSITE" id="PS00086">
    <property type="entry name" value="CYTOCHROME_P450"/>
    <property type="match status" value="1"/>
</dbReference>
<dbReference type="EMBL" id="CAJNOL010000093">
    <property type="protein sequence ID" value="CAF0837999.1"/>
    <property type="molecule type" value="Genomic_DNA"/>
</dbReference>
<dbReference type="AlphaFoldDB" id="A0A813VG77"/>
<keyword evidence="6 7" id="KW-0503">Monooxygenase</keyword>
<accession>A0A813VG77</accession>
<dbReference type="GO" id="GO:0020037">
    <property type="term" value="F:heme binding"/>
    <property type="evidence" value="ECO:0007669"/>
    <property type="project" value="InterPro"/>
</dbReference>
<dbReference type="FunFam" id="1.10.630.10:FF:000018">
    <property type="entry name" value="Cytochrome P450 monooxygenase"/>
    <property type="match status" value="1"/>
</dbReference>
<dbReference type="PANTHER" id="PTHR46696">
    <property type="entry name" value="P450, PUTATIVE (EUROFUNG)-RELATED"/>
    <property type="match status" value="1"/>
</dbReference>
<dbReference type="SUPFAM" id="SSF48264">
    <property type="entry name" value="Cytochrome P450"/>
    <property type="match status" value="1"/>
</dbReference>
<evidence type="ECO:0000256" key="2">
    <source>
        <dbReference type="ARBA" id="ARBA00022617"/>
    </source>
</evidence>